<evidence type="ECO:0000256" key="4">
    <source>
        <dbReference type="ARBA" id="ARBA00022475"/>
    </source>
</evidence>
<keyword evidence="6 8" id="KW-1133">Transmembrane helix</keyword>
<protein>
    <submittedName>
        <fullName evidence="10">Chloramphenicol-sensitive protein RarD</fullName>
    </submittedName>
</protein>
<comment type="similarity">
    <text evidence="2">Belongs to the EamA transporter family.</text>
</comment>
<feature type="transmembrane region" description="Helical" evidence="8">
    <location>
        <begin position="133"/>
        <end position="150"/>
    </location>
</feature>
<sequence length="308" mass="35094">MDTERKESIHMKVGIAYTFSAYVAWGLLPLYWKLLQSVSSEELLAHRIFWSFLFVAVLLFFKKRWQSLKEVIKDRKRVLFVFLCALLISCNWFIYIWAVNHGHIIEASLGYYINPLISVLLGMIVLRERLNAWQKTALLLATIGVAILTIQYGTVPWISLCLALSFAFYGLAKKLIQVDALTGLALETLMVFPFSFFYLLFAEVQGTGHFISASPDLILLIIGTGVITALPLLWFALGARVVPLSTIGFLQYLAPTISLILGVFLYKESFTVTHMISFSFIWIGLILYTLSYTRKFQKVDQRPHSVEN</sequence>
<feature type="transmembrane region" description="Helical" evidence="8">
    <location>
        <begin position="249"/>
        <end position="266"/>
    </location>
</feature>
<gene>
    <name evidence="10" type="ORF">SAMN05421852_11720</name>
</gene>
<keyword evidence="5 8" id="KW-0812">Transmembrane</keyword>
<dbReference type="Pfam" id="PF00892">
    <property type="entry name" value="EamA"/>
    <property type="match status" value="2"/>
</dbReference>
<keyword evidence="7 8" id="KW-0472">Membrane</keyword>
<dbReference type="Proteomes" id="UP000199545">
    <property type="component" value="Unassembled WGS sequence"/>
</dbReference>
<feature type="transmembrane region" description="Helical" evidence="8">
    <location>
        <begin position="12"/>
        <end position="32"/>
    </location>
</feature>
<dbReference type="PANTHER" id="PTHR22911:SF137">
    <property type="entry name" value="SOLUTE CARRIER FAMILY 35 MEMBER G2-RELATED"/>
    <property type="match status" value="1"/>
</dbReference>
<evidence type="ECO:0000256" key="2">
    <source>
        <dbReference type="ARBA" id="ARBA00007362"/>
    </source>
</evidence>
<dbReference type="NCBIfam" id="TIGR00688">
    <property type="entry name" value="rarD"/>
    <property type="match status" value="1"/>
</dbReference>
<feature type="transmembrane region" description="Helical" evidence="8">
    <location>
        <begin position="184"/>
        <end position="202"/>
    </location>
</feature>
<keyword evidence="3" id="KW-0813">Transport</keyword>
<evidence type="ECO:0000313" key="10">
    <source>
        <dbReference type="EMBL" id="SFJ68965.1"/>
    </source>
</evidence>
<proteinExistence type="inferred from homology"/>
<keyword evidence="4" id="KW-1003">Cell membrane</keyword>
<evidence type="ECO:0000256" key="8">
    <source>
        <dbReference type="SAM" id="Phobius"/>
    </source>
</evidence>
<dbReference type="AlphaFoldDB" id="A0A1I3TDE2"/>
<evidence type="ECO:0000259" key="9">
    <source>
        <dbReference type="Pfam" id="PF00892"/>
    </source>
</evidence>
<organism evidence="10 11">
    <name type="scientific">Thermoflavimicrobium dichotomicum</name>
    <dbReference type="NCBI Taxonomy" id="46223"/>
    <lineage>
        <taxon>Bacteria</taxon>
        <taxon>Bacillati</taxon>
        <taxon>Bacillota</taxon>
        <taxon>Bacilli</taxon>
        <taxon>Bacillales</taxon>
        <taxon>Thermoactinomycetaceae</taxon>
        <taxon>Thermoflavimicrobium</taxon>
    </lineage>
</organism>
<feature type="transmembrane region" description="Helical" evidence="8">
    <location>
        <begin position="217"/>
        <end position="237"/>
    </location>
</feature>
<name>A0A1I3TDE2_9BACL</name>
<feature type="transmembrane region" description="Helical" evidence="8">
    <location>
        <begin position="272"/>
        <end position="292"/>
    </location>
</feature>
<dbReference type="EMBL" id="FORR01000017">
    <property type="protein sequence ID" value="SFJ68965.1"/>
    <property type="molecule type" value="Genomic_DNA"/>
</dbReference>
<dbReference type="InterPro" id="IPR000620">
    <property type="entry name" value="EamA_dom"/>
</dbReference>
<evidence type="ECO:0000256" key="6">
    <source>
        <dbReference type="ARBA" id="ARBA00022989"/>
    </source>
</evidence>
<reference evidence="10 11" key="1">
    <citation type="submission" date="2016-10" db="EMBL/GenBank/DDBJ databases">
        <authorList>
            <person name="de Groot N.N."/>
        </authorList>
    </citation>
    <scope>NUCLEOTIDE SEQUENCE [LARGE SCALE GENOMIC DNA]</scope>
    <source>
        <strain evidence="10 11">DSM 44778</strain>
    </source>
</reference>
<comment type="subcellular location">
    <subcellularLocation>
        <location evidence="1">Cell membrane</location>
        <topology evidence="1">Multi-pass membrane protein</topology>
    </subcellularLocation>
</comment>
<feature type="transmembrane region" description="Helical" evidence="8">
    <location>
        <begin position="44"/>
        <end position="61"/>
    </location>
</feature>
<evidence type="ECO:0000313" key="11">
    <source>
        <dbReference type="Proteomes" id="UP000199545"/>
    </source>
</evidence>
<dbReference type="SUPFAM" id="SSF103481">
    <property type="entry name" value="Multidrug resistance efflux transporter EmrE"/>
    <property type="match status" value="2"/>
</dbReference>
<dbReference type="PANTHER" id="PTHR22911">
    <property type="entry name" value="ACYL-MALONYL CONDENSING ENZYME-RELATED"/>
    <property type="match status" value="1"/>
</dbReference>
<keyword evidence="11" id="KW-1185">Reference proteome</keyword>
<feature type="domain" description="EamA" evidence="9">
    <location>
        <begin position="160"/>
        <end position="289"/>
    </location>
</feature>
<evidence type="ECO:0000256" key="5">
    <source>
        <dbReference type="ARBA" id="ARBA00022692"/>
    </source>
</evidence>
<feature type="transmembrane region" description="Helical" evidence="8">
    <location>
        <begin position="109"/>
        <end position="126"/>
    </location>
</feature>
<feature type="transmembrane region" description="Helical" evidence="8">
    <location>
        <begin position="156"/>
        <end position="172"/>
    </location>
</feature>
<feature type="transmembrane region" description="Helical" evidence="8">
    <location>
        <begin position="77"/>
        <end position="97"/>
    </location>
</feature>
<feature type="domain" description="EamA" evidence="9">
    <location>
        <begin position="14"/>
        <end position="149"/>
    </location>
</feature>
<dbReference type="GO" id="GO:0005886">
    <property type="term" value="C:plasma membrane"/>
    <property type="evidence" value="ECO:0007669"/>
    <property type="project" value="UniProtKB-SubCell"/>
</dbReference>
<accession>A0A1I3TDE2</accession>
<dbReference type="InterPro" id="IPR004626">
    <property type="entry name" value="RarD"/>
</dbReference>
<evidence type="ECO:0000256" key="7">
    <source>
        <dbReference type="ARBA" id="ARBA00023136"/>
    </source>
</evidence>
<evidence type="ECO:0000256" key="1">
    <source>
        <dbReference type="ARBA" id="ARBA00004651"/>
    </source>
</evidence>
<dbReference type="InterPro" id="IPR037185">
    <property type="entry name" value="EmrE-like"/>
</dbReference>
<evidence type="ECO:0000256" key="3">
    <source>
        <dbReference type="ARBA" id="ARBA00022448"/>
    </source>
</evidence>
<dbReference type="Gene3D" id="1.10.3730.20">
    <property type="match status" value="1"/>
</dbReference>